<evidence type="ECO:0000256" key="2">
    <source>
        <dbReference type="ARBA" id="ARBA00007332"/>
    </source>
</evidence>
<dbReference type="GO" id="GO:0061630">
    <property type="term" value="F:ubiquitin protein ligase activity"/>
    <property type="evidence" value="ECO:0007669"/>
    <property type="project" value="InterPro"/>
</dbReference>
<evidence type="ECO:0000313" key="8">
    <source>
        <dbReference type="Proteomes" id="UP000492820"/>
    </source>
</evidence>
<reference evidence="9" key="3">
    <citation type="submission" date="2020-10" db="UniProtKB">
        <authorList>
            <consortium name="WormBaseParasite"/>
        </authorList>
    </citation>
    <scope>IDENTIFICATION</scope>
</reference>
<protein>
    <submittedName>
        <fullName evidence="7 9">Transmembrane protein 129</fullName>
    </submittedName>
</protein>
<gene>
    <name evidence="9" type="primary">EGR_03322</name>
    <name evidence="7" type="ORF">EgrG_000934700</name>
</gene>
<dbReference type="GO" id="GO:0016567">
    <property type="term" value="P:protein ubiquitination"/>
    <property type="evidence" value="ECO:0007669"/>
    <property type="project" value="InterPro"/>
</dbReference>
<feature type="transmembrane region" description="Helical" evidence="6">
    <location>
        <begin position="94"/>
        <end position="119"/>
    </location>
</feature>
<feature type="transmembrane region" description="Helical" evidence="6">
    <location>
        <begin position="20"/>
        <end position="47"/>
    </location>
</feature>
<dbReference type="GO" id="GO:0016020">
    <property type="term" value="C:membrane"/>
    <property type="evidence" value="ECO:0007669"/>
    <property type="project" value="UniProtKB-SubCell"/>
</dbReference>
<dbReference type="PANTHER" id="PTHR31322:SF2">
    <property type="entry name" value="E3 UBIQUITIN-PROTEIN LIGASE TM129"/>
    <property type="match status" value="1"/>
</dbReference>
<evidence type="ECO:0000256" key="5">
    <source>
        <dbReference type="ARBA" id="ARBA00023136"/>
    </source>
</evidence>
<organism evidence="7">
    <name type="scientific">Echinococcus granulosus</name>
    <name type="common">Hydatid tapeworm</name>
    <dbReference type="NCBI Taxonomy" id="6210"/>
    <lineage>
        <taxon>Eukaryota</taxon>
        <taxon>Metazoa</taxon>
        <taxon>Spiralia</taxon>
        <taxon>Lophotrochozoa</taxon>
        <taxon>Platyhelminthes</taxon>
        <taxon>Cestoda</taxon>
        <taxon>Eucestoda</taxon>
        <taxon>Cyclophyllidea</taxon>
        <taxon>Taeniidae</taxon>
        <taxon>Echinococcus</taxon>
        <taxon>Echinococcus granulosus group</taxon>
    </lineage>
</organism>
<dbReference type="EMBL" id="LK028611">
    <property type="protein sequence ID" value="CDS24596.1"/>
    <property type="molecule type" value="Genomic_DNA"/>
</dbReference>
<dbReference type="Proteomes" id="UP000492820">
    <property type="component" value="Unassembled WGS sequence"/>
</dbReference>
<evidence type="ECO:0000256" key="4">
    <source>
        <dbReference type="ARBA" id="ARBA00022989"/>
    </source>
</evidence>
<evidence type="ECO:0000256" key="1">
    <source>
        <dbReference type="ARBA" id="ARBA00004141"/>
    </source>
</evidence>
<dbReference type="WBParaSite" id="EgrG_000934700">
    <property type="protein sequence ID" value="EgrG_000934700"/>
    <property type="gene ID" value="EgrG_000934700"/>
</dbReference>
<dbReference type="Pfam" id="PF10272">
    <property type="entry name" value="Tmpp129"/>
    <property type="match status" value="1"/>
</dbReference>
<proteinExistence type="inferred from homology"/>
<reference evidence="7 8" key="1">
    <citation type="journal article" date="2013" name="Nature">
        <title>The genomes of four tapeworm species reveal adaptations to parasitism.</title>
        <authorList>
            <person name="Tsai I.J."/>
            <person name="Zarowiecki M."/>
            <person name="Holroyd N."/>
            <person name="Garciarrubio A."/>
            <person name="Sanchez-Flores A."/>
            <person name="Brooks K.L."/>
            <person name="Tracey A."/>
            <person name="Bobes R.J."/>
            <person name="Fragoso G."/>
            <person name="Sciutto E."/>
            <person name="Aslett M."/>
            <person name="Beasley H."/>
            <person name="Bennett H.M."/>
            <person name="Cai J."/>
            <person name="Camicia F."/>
            <person name="Clark R."/>
            <person name="Cucher M."/>
            <person name="De Silva N."/>
            <person name="Day T.A."/>
            <person name="Deplazes P."/>
            <person name="Estrada K."/>
            <person name="Fernandez C."/>
            <person name="Holland P.W."/>
            <person name="Hou J."/>
            <person name="Hu S."/>
            <person name="Huckvale T."/>
            <person name="Hung S.S."/>
            <person name="Kamenetzky L."/>
            <person name="Keane J.A."/>
            <person name="Kiss F."/>
            <person name="Koziol U."/>
            <person name="Lambert O."/>
            <person name="Liu K."/>
            <person name="Luo X."/>
            <person name="Luo Y."/>
            <person name="Macchiaroli N."/>
            <person name="Nichol S."/>
            <person name="Paps J."/>
            <person name="Parkinson J."/>
            <person name="Pouchkina-Stantcheva N."/>
            <person name="Riddiford N."/>
            <person name="Rosenzvit M."/>
            <person name="Salinas G."/>
            <person name="Wasmuth J.D."/>
            <person name="Zamanian M."/>
            <person name="Zheng Y."/>
            <person name="Cai X."/>
            <person name="Soberon X."/>
            <person name="Olson P.D."/>
            <person name="Laclette J.P."/>
            <person name="Brehm K."/>
            <person name="Berriman M."/>
            <person name="Garciarrubio A."/>
            <person name="Bobes R.J."/>
            <person name="Fragoso G."/>
            <person name="Sanchez-Flores A."/>
            <person name="Estrada K."/>
            <person name="Cevallos M.A."/>
            <person name="Morett E."/>
            <person name="Gonzalez V."/>
            <person name="Portillo T."/>
            <person name="Ochoa-Leyva A."/>
            <person name="Jose M.V."/>
            <person name="Sciutto E."/>
            <person name="Landa A."/>
            <person name="Jimenez L."/>
            <person name="Valdes V."/>
            <person name="Carrero J.C."/>
            <person name="Larralde C."/>
            <person name="Morales-Montor J."/>
            <person name="Limon-Lason J."/>
            <person name="Soberon X."/>
            <person name="Laclette J.P."/>
        </authorList>
    </citation>
    <scope>NUCLEOTIDE SEQUENCE [LARGE SCALE GENOMIC DNA]</scope>
</reference>
<evidence type="ECO:0000256" key="3">
    <source>
        <dbReference type="ARBA" id="ARBA00022692"/>
    </source>
</evidence>
<keyword evidence="3 6" id="KW-0812">Transmembrane</keyword>
<dbReference type="GO" id="GO:0005783">
    <property type="term" value="C:endoplasmic reticulum"/>
    <property type="evidence" value="ECO:0007669"/>
    <property type="project" value="TreeGrafter"/>
</dbReference>
<reference evidence="7" key="2">
    <citation type="submission" date="2014-06" db="EMBL/GenBank/DDBJ databases">
        <authorList>
            <person name="Aslett M."/>
        </authorList>
    </citation>
    <scope>NUCLEOTIDE SEQUENCE</scope>
</reference>
<evidence type="ECO:0000256" key="6">
    <source>
        <dbReference type="SAM" id="Phobius"/>
    </source>
</evidence>
<comment type="similarity">
    <text evidence="2">Belongs to the TMEM129 family.</text>
</comment>
<dbReference type="InterPro" id="IPR018801">
    <property type="entry name" value="TM129"/>
</dbReference>
<sequence>MDFWCITKFKPTGEELIITLGYALFVFALVAPPNVLLSAGLTIENLFHRLLGSEELFFTAYHLRRTALLKALSFFIPLGYFITLRTFGNPEMGFLNAVGNVGLALSVAQVATASFYIYLEWYAHGKWTGHPGMQEMKKIAENISSSSFSTASTSSDELEFLRSHPSPEGVASSIDKEFRRMEKFVAFAGRGLTSSWSGRRIVVTPSWILFSHRTTFLPICQLLGHLGAVVVGTRCINNQIASLGEDEEQERADPMLGSGVVMATIRIADMDSGACMLSFDLPASELENFRLYLCCPLVYAQGVSLEPSIIQRFLEAFSAVVQENEPIEIPPSMELERCIGCLSNQTSVAIRRSCAGECGSCRCRPMWCEMCVGRWFASRLAQSHVPTSEWVASRVPCPTCRSLFCVRDVISLKRAQY</sequence>
<name>A0A068WXJ8_ECHGR</name>
<evidence type="ECO:0000313" key="9">
    <source>
        <dbReference type="WBParaSite" id="EgrG_000934700"/>
    </source>
</evidence>
<evidence type="ECO:0000313" key="7">
    <source>
        <dbReference type="EMBL" id="CDS24596.1"/>
    </source>
</evidence>
<dbReference type="OrthoDB" id="10055027at2759"/>
<dbReference type="AlphaFoldDB" id="A0A068WXJ8"/>
<keyword evidence="5 6" id="KW-0472">Membrane</keyword>
<dbReference type="PANTHER" id="PTHR31322">
    <property type="entry name" value="E3 UBIQUITIN-PROTEIN LIGASE TM129"/>
    <property type="match status" value="1"/>
</dbReference>
<keyword evidence="4 6" id="KW-1133">Transmembrane helix</keyword>
<comment type="subcellular location">
    <subcellularLocation>
        <location evidence="1">Membrane</location>
        <topology evidence="1">Multi-pass membrane protein</topology>
    </subcellularLocation>
</comment>
<feature type="transmembrane region" description="Helical" evidence="6">
    <location>
        <begin position="67"/>
        <end position="88"/>
    </location>
</feature>
<accession>A0A068WXJ8</accession>